<dbReference type="EMBL" id="CAAALY010264483">
    <property type="protein sequence ID" value="VEL40323.1"/>
    <property type="molecule type" value="Genomic_DNA"/>
</dbReference>
<comment type="caution">
    <text evidence="2">The sequence shown here is derived from an EMBL/GenBank/DDBJ whole genome shotgun (WGS) entry which is preliminary data.</text>
</comment>
<gene>
    <name evidence="2" type="ORF">PXEA_LOCUS33763</name>
</gene>
<keyword evidence="3" id="KW-1185">Reference proteome</keyword>
<accession>A0A3S5BCB9</accession>
<sequence>MCFSSPSSTSHIHVLASPSCQPILASASGSPNLEHKSNKFSGRFTSSSKSTEDTNADSGAALTVASRYSQPSYASDIGSRQSRQRPPGILTHSPPPTHTRLQPQFRHQFHSHQQAQYNNHPKKSSHYSLTSQFSPDSKHYLPPAQIRHLSNQSQLESPQVNFDSTFDLLLPLSVSPKDSLQSHLAKQTQPLFSDV</sequence>
<feature type="compositionally biased region" description="Polar residues" evidence="1">
    <location>
        <begin position="39"/>
        <end position="49"/>
    </location>
</feature>
<feature type="compositionally biased region" description="Polar residues" evidence="1">
    <location>
        <begin position="126"/>
        <end position="135"/>
    </location>
</feature>
<dbReference type="Proteomes" id="UP000784294">
    <property type="component" value="Unassembled WGS sequence"/>
</dbReference>
<evidence type="ECO:0000256" key="1">
    <source>
        <dbReference type="SAM" id="MobiDB-lite"/>
    </source>
</evidence>
<evidence type="ECO:0000313" key="2">
    <source>
        <dbReference type="EMBL" id="VEL40323.1"/>
    </source>
</evidence>
<organism evidence="2 3">
    <name type="scientific">Protopolystoma xenopodis</name>
    <dbReference type="NCBI Taxonomy" id="117903"/>
    <lineage>
        <taxon>Eukaryota</taxon>
        <taxon>Metazoa</taxon>
        <taxon>Spiralia</taxon>
        <taxon>Lophotrochozoa</taxon>
        <taxon>Platyhelminthes</taxon>
        <taxon>Monogenea</taxon>
        <taxon>Polyopisthocotylea</taxon>
        <taxon>Polystomatidea</taxon>
        <taxon>Polystomatidae</taxon>
        <taxon>Protopolystoma</taxon>
    </lineage>
</organism>
<feature type="region of interest" description="Disordered" evidence="1">
    <location>
        <begin position="23"/>
        <end position="141"/>
    </location>
</feature>
<protein>
    <submittedName>
        <fullName evidence="2">Uncharacterized protein</fullName>
    </submittedName>
</protein>
<dbReference type="AlphaFoldDB" id="A0A3S5BCB9"/>
<reference evidence="2" key="1">
    <citation type="submission" date="2018-11" db="EMBL/GenBank/DDBJ databases">
        <authorList>
            <consortium name="Pathogen Informatics"/>
        </authorList>
    </citation>
    <scope>NUCLEOTIDE SEQUENCE</scope>
</reference>
<name>A0A3S5BCB9_9PLAT</name>
<feature type="compositionally biased region" description="Polar residues" evidence="1">
    <location>
        <begin position="66"/>
        <end position="81"/>
    </location>
</feature>
<evidence type="ECO:0000313" key="3">
    <source>
        <dbReference type="Proteomes" id="UP000784294"/>
    </source>
</evidence>
<proteinExistence type="predicted"/>